<accession>A0AAV0WN23</accession>
<name>A0AAV0WN23_9HEMI</name>
<protein>
    <submittedName>
        <fullName evidence="3">Uncharacterized protein</fullName>
    </submittedName>
</protein>
<dbReference type="EMBL" id="CARXXK010000002">
    <property type="protein sequence ID" value="CAI6357271.1"/>
    <property type="molecule type" value="Genomic_DNA"/>
</dbReference>
<sequence>MGKKPTLTERLLLTKSGQTIKDNEPPPTSAEDWHKRMEAFETMEGEHFNRVGRKLNEMLEQVKTARTVPKLVQTALAEAMASNRNAIVARKERLEAKSQWLKLLEGKEADNGGFVMTNEGTGKSTLLDEIKEIKNLLTEQDRKISELTVNKNNRPREVLPKENLMTEEDETANLGEEPWTKVPKKNSKKFIRKRAPAVIVNRETYRMSTCSKRSGKNLH</sequence>
<keyword evidence="4" id="KW-1185">Reference proteome</keyword>
<gene>
    <name evidence="3" type="ORF">MEUPH1_LOCUS12915</name>
</gene>
<organism evidence="3 4">
    <name type="scientific">Macrosiphum euphorbiae</name>
    <name type="common">potato aphid</name>
    <dbReference type="NCBI Taxonomy" id="13131"/>
    <lineage>
        <taxon>Eukaryota</taxon>
        <taxon>Metazoa</taxon>
        <taxon>Ecdysozoa</taxon>
        <taxon>Arthropoda</taxon>
        <taxon>Hexapoda</taxon>
        <taxon>Insecta</taxon>
        <taxon>Pterygota</taxon>
        <taxon>Neoptera</taxon>
        <taxon>Paraneoptera</taxon>
        <taxon>Hemiptera</taxon>
        <taxon>Sternorrhyncha</taxon>
        <taxon>Aphidomorpha</taxon>
        <taxon>Aphidoidea</taxon>
        <taxon>Aphididae</taxon>
        <taxon>Macrosiphini</taxon>
        <taxon>Macrosiphum</taxon>
    </lineage>
</organism>
<proteinExistence type="predicted"/>
<reference evidence="3 4" key="1">
    <citation type="submission" date="2023-01" db="EMBL/GenBank/DDBJ databases">
        <authorList>
            <person name="Whitehead M."/>
        </authorList>
    </citation>
    <scope>NUCLEOTIDE SEQUENCE [LARGE SCALE GENOMIC DNA]</scope>
</reference>
<evidence type="ECO:0000256" key="1">
    <source>
        <dbReference type="SAM" id="Coils"/>
    </source>
</evidence>
<feature type="coiled-coil region" evidence="1">
    <location>
        <begin position="123"/>
        <end position="150"/>
    </location>
</feature>
<evidence type="ECO:0000256" key="2">
    <source>
        <dbReference type="SAM" id="MobiDB-lite"/>
    </source>
</evidence>
<dbReference type="Proteomes" id="UP001160148">
    <property type="component" value="Unassembled WGS sequence"/>
</dbReference>
<dbReference type="AlphaFoldDB" id="A0AAV0WN23"/>
<keyword evidence="1" id="KW-0175">Coiled coil</keyword>
<evidence type="ECO:0000313" key="4">
    <source>
        <dbReference type="Proteomes" id="UP001160148"/>
    </source>
</evidence>
<comment type="caution">
    <text evidence="3">The sequence shown here is derived from an EMBL/GenBank/DDBJ whole genome shotgun (WGS) entry which is preliminary data.</text>
</comment>
<feature type="region of interest" description="Disordered" evidence="2">
    <location>
        <begin position="1"/>
        <end position="31"/>
    </location>
</feature>
<evidence type="ECO:0000313" key="3">
    <source>
        <dbReference type="EMBL" id="CAI6357271.1"/>
    </source>
</evidence>